<keyword evidence="2" id="KW-0378">Hydrolase</keyword>
<evidence type="ECO:0000256" key="5">
    <source>
        <dbReference type="SAM" id="MobiDB-lite"/>
    </source>
</evidence>
<dbReference type="EMBL" id="OZ037948">
    <property type="protein sequence ID" value="CAL1710014.1"/>
    <property type="molecule type" value="Genomic_DNA"/>
</dbReference>
<feature type="region of interest" description="Disordered" evidence="5">
    <location>
        <begin position="502"/>
        <end position="554"/>
    </location>
</feature>
<proteinExistence type="predicted"/>
<evidence type="ECO:0000256" key="1">
    <source>
        <dbReference type="ARBA" id="ARBA00013201"/>
    </source>
</evidence>
<sequence>MTGHDIPIRKSTSSKPLRRISILSRHSTESHGFDEEHHERKARRLSHTMTIIPRPPPPEVPQVLQTVHRRSPFGALLNRTLPAYSGPYQVGVCDVEVPIPRQCFGHFEHKSMPDRDAGLTIDTVLFTLFYPAECTDTNQRVVWFPSLSTRLRQTIDGFLKMANRTPNWMYRTVVYPAAAAAIYGTTFPAVENAPLKEAPAYTKWPLMLFSHGVGCSRLMYSAFCGEMASRGYVVAAIEHRDGTGPSSRITNAEGDMKILDWLDWKDLHWPGQEQPQDDTTLRHVQLQVRLAEVEAVLNALKGITSGQPVSQTQLTEAQTTFDWARWTDVNVRYPIMTGHSFGGSLGIAAASDRRFRFSRVMVFDPAVQRLHPWTGNIDVPFLCVNSEEFAVGREFDLFHDMLPNIQSPTTFFIPGATHPSFSDVFLILPDYINSLTGLRLDADRVISILVHLVDHFLDGKIQEIAHHPDFHVKTVTGSRFQNLRRFETVQLGTLHQLYQGEGKENSRIMAPRMQRSTSLRSSGSGHGDDDDEKRRNHSMPHLSVKKKKGNSKKHTELGEIGGIVLYAV</sequence>
<evidence type="ECO:0000256" key="3">
    <source>
        <dbReference type="ARBA" id="ARBA00022963"/>
    </source>
</evidence>
<feature type="region of interest" description="Disordered" evidence="5">
    <location>
        <begin position="1"/>
        <end position="43"/>
    </location>
</feature>
<name>A0ABP1DS10_9APHY</name>
<reference evidence="7" key="1">
    <citation type="submission" date="2024-04" db="EMBL/GenBank/DDBJ databases">
        <authorList>
            <person name="Shaw F."/>
            <person name="Minotto A."/>
        </authorList>
    </citation>
    <scope>NUCLEOTIDE SEQUENCE [LARGE SCALE GENOMIC DNA]</scope>
</reference>
<feature type="compositionally biased region" description="Basic residues" evidence="5">
    <location>
        <begin position="535"/>
        <end position="552"/>
    </location>
</feature>
<evidence type="ECO:0000313" key="6">
    <source>
        <dbReference type="EMBL" id="CAL1710014.1"/>
    </source>
</evidence>
<dbReference type="EC" id="3.1.1.47" evidence="1"/>
<dbReference type="PANTHER" id="PTHR10272">
    <property type="entry name" value="PLATELET-ACTIVATING FACTOR ACETYLHYDROLASE"/>
    <property type="match status" value="1"/>
</dbReference>
<dbReference type="Proteomes" id="UP001497453">
    <property type="component" value="Chromosome 5"/>
</dbReference>
<dbReference type="InterPro" id="IPR029058">
    <property type="entry name" value="AB_hydrolase_fold"/>
</dbReference>
<accession>A0ABP1DS10</accession>
<dbReference type="PANTHER" id="PTHR10272:SF0">
    <property type="entry name" value="PLATELET-ACTIVATING FACTOR ACETYLHYDROLASE"/>
    <property type="match status" value="1"/>
</dbReference>
<keyword evidence="7" id="KW-1185">Reference proteome</keyword>
<dbReference type="SUPFAM" id="SSF53474">
    <property type="entry name" value="alpha/beta-Hydrolases"/>
    <property type="match status" value="1"/>
</dbReference>
<keyword evidence="4" id="KW-0443">Lipid metabolism</keyword>
<evidence type="ECO:0000313" key="7">
    <source>
        <dbReference type="Proteomes" id="UP001497453"/>
    </source>
</evidence>
<organism evidence="6 7">
    <name type="scientific">Somion occarium</name>
    <dbReference type="NCBI Taxonomy" id="3059160"/>
    <lineage>
        <taxon>Eukaryota</taxon>
        <taxon>Fungi</taxon>
        <taxon>Dikarya</taxon>
        <taxon>Basidiomycota</taxon>
        <taxon>Agaricomycotina</taxon>
        <taxon>Agaricomycetes</taxon>
        <taxon>Polyporales</taxon>
        <taxon>Cerrenaceae</taxon>
        <taxon>Somion</taxon>
    </lineage>
</organism>
<protein>
    <recommendedName>
        <fullName evidence="1">1-alkyl-2-acetylglycerophosphocholine esterase</fullName>
        <ecNumber evidence="1">3.1.1.47</ecNumber>
    </recommendedName>
</protein>
<gene>
    <name evidence="6" type="ORF">GFSPODELE1_LOCUS7616</name>
</gene>
<evidence type="ECO:0000256" key="2">
    <source>
        <dbReference type="ARBA" id="ARBA00022801"/>
    </source>
</evidence>
<dbReference type="Pfam" id="PF03403">
    <property type="entry name" value="PAF-AH_p_II"/>
    <property type="match status" value="1"/>
</dbReference>
<dbReference type="Gene3D" id="3.40.50.1820">
    <property type="entry name" value="alpha/beta hydrolase"/>
    <property type="match status" value="1"/>
</dbReference>
<keyword evidence="3" id="KW-0442">Lipid degradation</keyword>
<feature type="compositionally biased region" description="Basic and acidic residues" evidence="5">
    <location>
        <begin position="26"/>
        <end position="39"/>
    </location>
</feature>
<evidence type="ECO:0000256" key="4">
    <source>
        <dbReference type="ARBA" id="ARBA00023098"/>
    </source>
</evidence>